<dbReference type="EMBL" id="UOFB01000283">
    <property type="protein sequence ID" value="VAW48703.1"/>
    <property type="molecule type" value="Genomic_DNA"/>
</dbReference>
<organism evidence="1">
    <name type="scientific">hydrothermal vent metagenome</name>
    <dbReference type="NCBI Taxonomy" id="652676"/>
    <lineage>
        <taxon>unclassified sequences</taxon>
        <taxon>metagenomes</taxon>
        <taxon>ecological metagenomes</taxon>
    </lineage>
</organism>
<proteinExistence type="predicted"/>
<dbReference type="AlphaFoldDB" id="A0A3B0W8L7"/>
<reference evidence="1" key="1">
    <citation type="submission" date="2018-06" db="EMBL/GenBank/DDBJ databases">
        <authorList>
            <person name="Zhirakovskaya E."/>
        </authorList>
    </citation>
    <scope>NUCLEOTIDE SEQUENCE</scope>
</reference>
<dbReference type="Gene3D" id="1.20.1600.10">
    <property type="entry name" value="Outer membrane efflux proteins (OEP)"/>
    <property type="match status" value="1"/>
</dbReference>
<name>A0A3B0W8L7_9ZZZZ</name>
<accession>A0A3B0W8L7</accession>
<dbReference type="SUPFAM" id="SSF56954">
    <property type="entry name" value="Outer membrane efflux proteins (OEP)"/>
    <property type="match status" value="1"/>
</dbReference>
<evidence type="ECO:0008006" key="2">
    <source>
        <dbReference type="Google" id="ProtNLM"/>
    </source>
</evidence>
<sequence>MMSVIIQYGWFIMAKFLVINANLFLPAHRNIRLVCCALGLSFGLSSAVSLAASADYVALVDPVAQQQPEALMAEGLQSLSKANQSLSQSWLSDAVAITVAHENDALTGNLDTQNWAVGAEFSVLLPKQQSALQGVSDAYRAQLSIQQDYLNWLASGKLRQLSWAYKKAQIEANLAESALKNSMALQETVQRKVEVGDSAQLDLLLAEKFVLEQQALVQQKLGQLNLLKKEFDFWTGQSKLPKEIVERPQPLRALSEHPKVRWVQSAYEVSKAQYSQQKTLNQSGPTFSVGAQNDKSNTEDNTFLFVEVSIPIGSAPMNQVNLAEKQQAIQTQSMEVKRTEQALNLAILAAEQDVLMSEKNRLLAEQQHKISQETLHLAEQAYQLGESSIQSLLLIKKEAVVAQLNVELASANFEQAIAQANQIKGHSLMNVPDTILERGAE</sequence>
<protein>
    <recommendedName>
        <fullName evidence="2">Heavy metal RND efflux outer membrane protein, CzcC family</fullName>
    </recommendedName>
</protein>
<gene>
    <name evidence="1" type="ORF">MNBD_GAMMA04-1548</name>
</gene>
<dbReference type="GO" id="GO:0015562">
    <property type="term" value="F:efflux transmembrane transporter activity"/>
    <property type="evidence" value="ECO:0007669"/>
    <property type="project" value="InterPro"/>
</dbReference>
<evidence type="ECO:0000313" key="1">
    <source>
        <dbReference type="EMBL" id="VAW48703.1"/>
    </source>
</evidence>